<dbReference type="AlphaFoldDB" id="A0AAV0BP27"/>
<name>A0AAV0BP27_PHAPC</name>
<accession>A0AAV0BP27</accession>
<comment type="caution">
    <text evidence="1">The sequence shown here is derived from an EMBL/GenBank/DDBJ whole genome shotgun (WGS) entry which is preliminary data.</text>
</comment>
<proteinExistence type="predicted"/>
<protein>
    <submittedName>
        <fullName evidence="1">Uncharacterized protein</fullName>
    </submittedName>
</protein>
<evidence type="ECO:0000313" key="2">
    <source>
        <dbReference type="Proteomes" id="UP001153365"/>
    </source>
</evidence>
<evidence type="ECO:0000313" key="1">
    <source>
        <dbReference type="EMBL" id="CAH7689034.1"/>
    </source>
</evidence>
<dbReference type="EMBL" id="CALTRL010006040">
    <property type="protein sequence ID" value="CAH7689034.1"/>
    <property type="molecule type" value="Genomic_DNA"/>
</dbReference>
<keyword evidence="2" id="KW-1185">Reference proteome</keyword>
<reference evidence="1" key="1">
    <citation type="submission" date="2022-06" db="EMBL/GenBank/DDBJ databases">
        <authorList>
            <consortium name="SYNGENTA / RWTH Aachen University"/>
        </authorList>
    </citation>
    <scope>NUCLEOTIDE SEQUENCE</scope>
</reference>
<sequence>MPKDKEKEKEKEKRRNQNIKVREVLECSVSVYGSRMHYALLRELLVTSKQLECQHFRRVQIKRSLKVSEWCELVSSLHSSGSGVGVGRAPEDAVEDESRIPRQSTSMLDAPGGAVAQWAACDKLVNGDGPAMSAGVLEIGIKSSDLWRSPVSQRDRLGKRLEASKSQKVRVSLTAKEAGPMVFTPRQEKGLVCVERWKDNCLESWALRRGPEIGGRQAVKLWLIVMLKKRSSVRIAQWMVIEEIHR</sequence>
<organism evidence="1 2">
    <name type="scientific">Phakopsora pachyrhizi</name>
    <name type="common">Asian soybean rust disease fungus</name>
    <dbReference type="NCBI Taxonomy" id="170000"/>
    <lineage>
        <taxon>Eukaryota</taxon>
        <taxon>Fungi</taxon>
        <taxon>Dikarya</taxon>
        <taxon>Basidiomycota</taxon>
        <taxon>Pucciniomycotina</taxon>
        <taxon>Pucciniomycetes</taxon>
        <taxon>Pucciniales</taxon>
        <taxon>Phakopsoraceae</taxon>
        <taxon>Phakopsora</taxon>
    </lineage>
</organism>
<dbReference type="Proteomes" id="UP001153365">
    <property type="component" value="Unassembled WGS sequence"/>
</dbReference>
<gene>
    <name evidence="1" type="ORF">PPACK8108_LOCUS24093</name>
</gene>